<dbReference type="GO" id="GO:0006089">
    <property type="term" value="P:lactate metabolic process"/>
    <property type="evidence" value="ECO:0007669"/>
    <property type="project" value="TreeGrafter"/>
</dbReference>
<dbReference type="EC" id="1.1.1.27" evidence="3 7"/>
<feature type="domain" description="Lactate/malate dehydrogenase C-terminal" evidence="11">
    <location>
        <begin position="167"/>
        <end position="330"/>
    </location>
</feature>
<reference evidence="12" key="1">
    <citation type="journal article" date="2014" name="Int. J. Syst. Evol. Microbiol.">
        <title>Complete genome sequence of Corynebacterium casei LMG S-19264T (=DSM 44701T), isolated from a smear-ripened cheese.</title>
        <authorList>
            <consortium name="US DOE Joint Genome Institute (JGI-PGF)"/>
            <person name="Walter F."/>
            <person name="Albersmeier A."/>
            <person name="Kalinowski J."/>
            <person name="Ruckert C."/>
        </authorList>
    </citation>
    <scope>NUCLEOTIDE SEQUENCE</scope>
    <source>
        <strain evidence="12">NBRC 112290</strain>
    </source>
</reference>
<dbReference type="GO" id="GO:0004459">
    <property type="term" value="F:L-lactate dehydrogenase (NAD+) activity"/>
    <property type="evidence" value="ECO:0007669"/>
    <property type="project" value="UniProtKB-UniRule"/>
</dbReference>
<dbReference type="SUPFAM" id="SSF56327">
    <property type="entry name" value="LDH C-terminal domain-like"/>
    <property type="match status" value="1"/>
</dbReference>
<evidence type="ECO:0000256" key="1">
    <source>
        <dbReference type="ARBA" id="ARBA00004843"/>
    </source>
</evidence>
<dbReference type="InterPro" id="IPR022383">
    <property type="entry name" value="Lactate/malate_DH_C"/>
</dbReference>
<accession>A0AA37XEG0</accession>
<dbReference type="Proteomes" id="UP001157161">
    <property type="component" value="Unassembled WGS sequence"/>
</dbReference>
<evidence type="ECO:0000256" key="7">
    <source>
        <dbReference type="HAMAP-Rule" id="MF_00488"/>
    </source>
</evidence>
<evidence type="ECO:0000256" key="2">
    <source>
        <dbReference type="ARBA" id="ARBA00006054"/>
    </source>
</evidence>
<feature type="binding site" evidence="7">
    <location>
        <begin position="170"/>
        <end position="173"/>
    </location>
    <ligand>
        <name>substrate</name>
    </ligand>
</feature>
<feature type="binding site" evidence="7">
    <location>
        <position position="175"/>
    </location>
    <ligand>
        <name>beta-D-fructose 1,6-bisphosphate</name>
        <dbReference type="ChEBI" id="CHEBI:32966"/>
        <note>allosteric activator</note>
    </ligand>
</feature>
<dbReference type="Pfam" id="PF02866">
    <property type="entry name" value="Ldh_1_C"/>
    <property type="match status" value="1"/>
</dbReference>
<dbReference type="Gene3D" id="3.90.110.10">
    <property type="entry name" value="Lactate dehydrogenase/glycoside hydrolase, family 4, C-terminal"/>
    <property type="match status" value="1"/>
</dbReference>
<keyword evidence="7" id="KW-0963">Cytoplasm</keyword>
<dbReference type="CDD" id="cd05292">
    <property type="entry name" value="LDH_2"/>
    <property type="match status" value="1"/>
</dbReference>
<proteinExistence type="inferred from homology"/>
<keyword evidence="13" id="KW-1185">Reference proteome</keyword>
<dbReference type="PIRSF" id="PIRSF000102">
    <property type="entry name" value="Lac_mal_DH"/>
    <property type="match status" value="1"/>
</dbReference>
<feature type="binding site" evidence="7">
    <location>
        <position position="104"/>
    </location>
    <ligand>
        <name>substrate</name>
    </ligand>
</feature>
<dbReference type="InterPro" id="IPR001236">
    <property type="entry name" value="Lactate/malate_DH_N"/>
</dbReference>
<evidence type="ECO:0000259" key="11">
    <source>
        <dbReference type="Pfam" id="PF02866"/>
    </source>
</evidence>
<comment type="function">
    <text evidence="7">Catalyzes the conversion of lactate to pyruvate.</text>
</comment>
<feature type="binding site" evidence="7">
    <location>
        <position position="190"/>
    </location>
    <ligand>
        <name>beta-D-fructose 1,6-bisphosphate</name>
        <dbReference type="ChEBI" id="CHEBI:32966"/>
        <note>allosteric activator</note>
    </ligand>
</feature>
<sequence length="337" mass="35610">MSAAPATQPSSPSAGQPVSLPRPVSTVAIVGAGSVGATLAYATLVRGAARRVVLYDINRAKVTAEAADIGHGIEFISQATIEGSDDIEICRDADLVVFTAGAKQHPGQSRMDLAATTVGLVKKVLPTLVDIAPHAIHMMVTNPVDVVTYAAQKITGLPPNQVFGSGTVLDSSRLRFLISRECGVAVQNVHAYVLGEHGDSEVPMWSSASIGGVPLLEWLGRDGSPMFTDAVRERLGHDVVHAAYSIIEGKGATNYAVGLAVTRIIEAVLRNEHRVLPVSTRIDDEFLGISDVCLSMPTIVDAHGARERLGLPMSTREMEQLRGSADHIRAAARSLGF</sequence>
<comment type="pathway">
    <text evidence="1 7">Fermentation; pyruvate fermentation to lactate; (S)-lactate from pyruvate: step 1/1.</text>
</comment>
<dbReference type="PANTHER" id="PTHR43128">
    <property type="entry name" value="L-2-HYDROXYCARBOXYLATE DEHYDROGENASE (NAD(P)(+))"/>
    <property type="match status" value="1"/>
</dbReference>
<evidence type="ECO:0000313" key="12">
    <source>
        <dbReference type="EMBL" id="GMA31743.1"/>
    </source>
</evidence>
<dbReference type="AlphaFoldDB" id="A0AA37XEG0"/>
<dbReference type="GO" id="GO:0005737">
    <property type="term" value="C:cytoplasm"/>
    <property type="evidence" value="ECO:0007669"/>
    <property type="project" value="UniProtKB-SubCell"/>
</dbReference>
<dbReference type="InterPro" id="IPR001557">
    <property type="entry name" value="L-lactate/malate_DH"/>
</dbReference>
<dbReference type="PROSITE" id="PS00064">
    <property type="entry name" value="L_LDH"/>
    <property type="match status" value="1"/>
</dbReference>
<feature type="domain" description="Lactate/malate dehydrogenase N-terminal" evidence="10">
    <location>
        <begin position="27"/>
        <end position="164"/>
    </location>
</feature>
<dbReference type="EMBL" id="BSUM01000001">
    <property type="protein sequence ID" value="GMA31743.1"/>
    <property type="molecule type" value="Genomic_DNA"/>
</dbReference>
<evidence type="ECO:0000256" key="8">
    <source>
        <dbReference type="PIRSR" id="PIRSR000102-1"/>
    </source>
</evidence>
<dbReference type="InterPro" id="IPR018177">
    <property type="entry name" value="L-lactate_DH_AS"/>
</dbReference>
<feature type="binding site" evidence="7">
    <location>
        <position position="165"/>
    </location>
    <ligand>
        <name>NAD(+)</name>
        <dbReference type="ChEBI" id="CHEBI:57540"/>
    </ligand>
</feature>
<comment type="caution">
    <text evidence="12">The sequence shown here is derived from an EMBL/GenBank/DDBJ whole genome shotgun (WGS) entry which is preliminary data.</text>
</comment>
<feature type="binding site" evidence="7 9">
    <location>
        <begin position="140"/>
        <end position="142"/>
    </location>
    <ligand>
        <name>NAD(+)</name>
        <dbReference type="ChEBI" id="CHEBI:57540"/>
    </ligand>
</feature>
<keyword evidence="7" id="KW-0597">Phosphoprotein</keyword>
<feature type="binding site" evidence="7">
    <location>
        <begin position="142"/>
        <end position="145"/>
    </location>
    <ligand>
        <name>substrate</name>
    </ligand>
</feature>
<organism evidence="12 13">
    <name type="scientific">Litorihabitans aurantiacus</name>
    <dbReference type="NCBI Taxonomy" id="1930061"/>
    <lineage>
        <taxon>Bacteria</taxon>
        <taxon>Bacillati</taxon>
        <taxon>Actinomycetota</taxon>
        <taxon>Actinomycetes</taxon>
        <taxon>Micrococcales</taxon>
        <taxon>Beutenbergiaceae</taxon>
        <taxon>Litorihabitans</taxon>
    </lineage>
</organism>
<feature type="modified residue" description="Phosphotyrosine" evidence="7">
    <location>
        <position position="244"/>
    </location>
</feature>
<dbReference type="InterPro" id="IPR015955">
    <property type="entry name" value="Lactate_DH/Glyco_Ohase_4_C"/>
</dbReference>
<feature type="binding site" evidence="7">
    <location>
        <position position="61"/>
    </location>
    <ligand>
        <name>NAD(+)</name>
        <dbReference type="ChEBI" id="CHEBI:57540"/>
    </ligand>
</feature>
<reference evidence="12" key="2">
    <citation type="submission" date="2023-02" db="EMBL/GenBank/DDBJ databases">
        <authorList>
            <person name="Sun Q."/>
            <person name="Mori K."/>
        </authorList>
    </citation>
    <scope>NUCLEOTIDE SEQUENCE</scope>
    <source>
        <strain evidence="12">NBRC 112290</strain>
    </source>
</reference>
<dbReference type="InterPro" id="IPR011304">
    <property type="entry name" value="L-lactate_DH"/>
</dbReference>
<dbReference type="HAMAP" id="MF_00488">
    <property type="entry name" value="Lactate_dehydrog"/>
    <property type="match status" value="1"/>
</dbReference>
<feature type="binding site" evidence="9">
    <location>
        <begin position="31"/>
        <end position="36"/>
    </location>
    <ligand>
        <name>NAD(+)</name>
        <dbReference type="ChEBI" id="CHEBI:57540"/>
    </ligand>
</feature>
<comment type="caution">
    <text evidence="7">Lacks conserved residue(s) required for the propagation of feature annotation.</text>
</comment>
<protein>
    <recommendedName>
        <fullName evidence="3 7">L-lactate dehydrogenase</fullName>
        <shortName evidence="7">L-LDH</shortName>
        <ecNumber evidence="3 7">1.1.1.27</ecNumber>
    </recommendedName>
</protein>
<evidence type="ECO:0000256" key="4">
    <source>
        <dbReference type="ARBA" id="ARBA00023002"/>
    </source>
</evidence>
<feature type="binding site" evidence="7">
    <location>
        <position position="110"/>
    </location>
    <ligand>
        <name>substrate</name>
    </ligand>
</feature>
<evidence type="ECO:0000256" key="6">
    <source>
        <dbReference type="ARBA" id="ARBA00049258"/>
    </source>
</evidence>
<evidence type="ECO:0000259" key="10">
    <source>
        <dbReference type="Pfam" id="PF00056"/>
    </source>
</evidence>
<dbReference type="Pfam" id="PF00056">
    <property type="entry name" value="Ldh_1_N"/>
    <property type="match status" value="1"/>
</dbReference>
<feature type="active site" description="Proton acceptor" evidence="7 8">
    <location>
        <position position="197"/>
    </location>
</feature>
<feature type="binding site" evidence="7">
    <location>
        <begin position="101"/>
        <end position="102"/>
    </location>
    <ligand>
        <name>NAD(+)</name>
        <dbReference type="ChEBI" id="CHEBI:57540"/>
    </ligand>
</feature>
<keyword evidence="7" id="KW-0021">Allosteric enzyme</keyword>
<comment type="subcellular location">
    <subcellularLocation>
        <location evidence="7">Cytoplasm</location>
    </subcellularLocation>
</comment>
<dbReference type="Gene3D" id="3.40.50.720">
    <property type="entry name" value="NAD(P)-binding Rossmann-like Domain"/>
    <property type="match status" value="1"/>
</dbReference>
<comment type="similarity">
    <text evidence="2 7">Belongs to the LDH/MDH superfamily. LDH family.</text>
</comment>
<dbReference type="NCBIfam" id="TIGR01771">
    <property type="entry name" value="L-LDH-NAD"/>
    <property type="match status" value="1"/>
</dbReference>
<name>A0AA37XEG0_9MICO</name>
<dbReference type="GO" id="GO:0006096">
    <property type="term" value="P:glycolytic process"/>
    <property type="evidence" value="ECO:0007669"/>
    <property type="project" value="UniProtKB-UniRule"/>
</dbReference>
<comment type="subunit">
    <text evidence="7">Homotetramer.</text>
</comment>
<dbReference type="RefSeq" id="WP_284250514.1">
    <property type="nucleotide sequence ID" value="NZ_BSUM01000001.1"/>
</dbReference>
<feature type="binding site" evidence="7">
    <location>
        <position position="35"/>
    </location>
    <ligand>
        <name>NAD(+)</name>
        <dbReference type="ChEBI" id="CHEBI:57540"/>
    </ligand>
</feature>
<gene>
    <name evidence="7 12" type="primary">ldh</name>
    <name evidence="12" type="ORF">GCM10025875_17350</name>
</gene>
<feature type="binding site" evidence="7 9">
    <location>
        <position position="56"/>
    </location>
    <ligand>
        <name>NAD(+)</name>
        <dbReference type="ChEBI" id="CHEBI:57540"/>
    </ligand>
</feature>
<evidence type="ECO:0000313" key="13">
    <source>
        <dbReference type="Proteomes" id="UP001157161"/>
    </source>
</evidence>
<dbReference type="PRINTS" id="PR00086">
    <property type="entry name" value="LLDHDRGNASE"/>
</dbReference>
<feature type="binding site" evidence="7">
    <location>
        <position position="253"/>
    </location>
    <ligand>
        <name>substrate</name>
    </ligand>
</feature>
<evidence type="ECO:0000256" key="5">
    <source>
        <dbReference type="ARBA" id="ARBA00023027"/>
    </source>
</evidence>
<dbReference type="InterPro" id="IPR036291">
    <property type="entry name" value="NAD(P)-bd_dom_sf"/>
</dbReference>
<evidence type="ECO:0000256" key="9">
    <source>
        <dbReference type="PIRSR" id="PIRSR000102-3"/>
    </source>
</evidence>
<keyword evidence="5 7" id="KW-0520">NAD</keyword>
<comment type="catalytic activity">
    <reaction evidence="6 7">
        <text>(S)-lactate + NAD(+) = pyruvate + NADH + H(+)</text>
        <dbReference type="Rhea" id="RHEA:23444"/>
        <dbReference type="ChEBI" id="CHEBI:15361"/>
        <dbReference type="ChEBI" id="CHEBI:15378"/>
        <dbReference type="ChEBI" id="CHEBI:16651"/>
        <dbReference type="ChEBI" id="CHEBI:57540"/>
        <dbReference type="ChEBI" id="CHEBI:57945"/>
        <dbReference type="EC" id="1.1.1.27"/>
    </reaction>
</comment>
<evidence type="ECO:0000256" key="3">
    <source>
        <dbReference type="ARBA" id="ARBA00012967"/>
    </source>
</evidence>
<dbReference type="PANTHER" id="PTHR43128:SF16">
    <property type="entry name" value="L-LACTATE DEHYDROGENASE"/>
    <property type="match status" value="1"/>
</dbReference>
<keyword evidence="4 7" id="KW-0560">Oxidoreductase</keyword>
<comment type="activity regulation">
    <text evidence="7">Allosterically activated by fructose 1,6-bisphosphate (FBP).</text>
</comment>
<dbReference type="SUPFAM" id="SSF51735">
    <property type="entry name" value="NAD(P)-binding Rossmann-fold domains"/>
    <property type="match status" value="1"/>
</dbReference>